<organism evidence="1 2">
    <name type="scientific">Natronospirillum operosum</name>
    <dbReference type="NCBI Taxonomy" id="2759953"/>
    <lineage>
        <taxon>Bacteria</taxon>
        <taxon>Pseudomonadati</taxon>
        <taxon>Pseudomonadota</taxon>
        <taxon>Gammaproteobacteria</taxon>
        <taxon>Oceanospirillales</taxon>
        <taxon>Natronospirillaceae</taxon>
        <taxon>Natronospirillum</taxon>
    </lineage>
</organism>
<dbReference type="Pfam" id="PF01019">
    <property type="entry name" value="G_glu_transpept"/>
    <property type="match status" value="1"/>
</dbReference>
<dbReference type="InterPro" id="IPR043137">
    <property type="entry name" value="GGT_ssub_C"/>
</dbReference>
<dbReference type="EMBL" id="SRMF01000002">
    <property type="protein sequence ID" value="TGG93940.1"/>
    <property type="molecule type" value="Genomic_DNA"/>
</dbReference>
<dbReference type="Gene3D" id="3.60.20.40">
    <property type="match status" value="1"/>
</dbReference>
<dbReference type="PANTHER" id="PTHR43881:SF1">
    <property type="entry name" value="GAMMA-GLUTAMYLTRANSPEPTIDASE (AFU_ORTHOLOGUE AFUA_4G13580)"/>
    <property type="match status" value="1"/>
</dbReference>
<dbReference type="AlphaFoldDB" id="A0A4Z0WH68"/>
<dbReference type="PANTHER" id="PTHR43881">
    <property type="entry name" value="GAMMA-GLUTAMYLTRANSPEPTIDASE (AFU_ORTHOLOGUE AFUA_4G13580)"/>
    <property type="match status" value="1"/>
</dbReference>
<evidence type="ECO:0000313" key="1">
    <source>
        <dbReference type="EMBL" id="TGG93940.1"/>
    </source>
</evidence>
<keyword evidence="1" id="KW-0808">Transferase</keyword>
<reference evidence="1 2" key="1">
    <citation type="submission" date="2019-04" db="EMBL/GenBank/DDBJ databases">
        <title>Natronospirillum operosus gen. nov., sp. nov., a haloalkaliphilic satellite isolated from decaying biomass of laboratory culture of cyanobacterium Geitlerinema sp. and proposal of Natronospirillaceae fam. nov. and Saccharospirillaceae fam. nov.</title>
        <authorList>
            <person name="Kevbrin V."/>
            <person name="Boltyanskaya Y."/>
            <person name="Koziaeva V."/>
            <person name="Grouzdev D.S."/>
            <person name="Park M."/>
            <person name="Cho J."/>
        </authorList>
    </citation>
    <scope>NUCLEOTIDE SEQUENCE [LARGE SCALE GENOMIC DNA]</scope>
    <source>
        <strain evidence="1 2">G-116</strain>
    </source>
</reference>
<gene>
    <name evidence="1" type="ORF">E4656_07065</name>
</gene>
<dbReference type="InterPro" id="IPR029055">
    <property type="entry name" value="Ntn_hydrolases_N"/>
</dbReference>
<dbReference type="GO" id="GO:0016740">
    <property type="term" value="F:transferase activity"/>
    <property type="evidence" value="ECO:0007669"/>
    <property type="project" value="UniProtKB-KW"/>
</dbReference>
<dbReference type="Gene3D" id="1.10.246.230">
    <property type="match status" value="1"/>
</dbReference>
<dbReference type="OrthoDB" id="9781342at2"/>
<dbReference type="Proteomes" id="UP000297475">
    <property type="component" value="Unassembled WGS sequence"/>
</dbReference>
<keyword evidence="2" id="KW-1185">Reference proteome</keyword>
<protein>
    <submittedName>
        <fullName evidence="1">Gamma-glutamyltransferase family protein</fullName>
    </submittedName>
</protein>
<proteinExistence type="predicted"/>
<accession>A0A4Z0WH68</accession>
<name>A0A4Z0WH68_9GAMM</name>
<evidence type="ECO:0000313" key="2">
    <source>
        <dbReference type="Proteomes" id="UP000297475"/>
    </source>
</evidence>
<sequence length="536" mass="57477">MPTDPHFLPFPSRRMPAVGHRSMVATSQPQAAQAGLQILQAGGNAVDAAIAAAAALTVTEPTSNGIGGDAFAIAWVDGALHGLNGSGPAPAALTVDAVRARGHSRMPDHGLLPVTVPGAPASWAALSRRLGRLPFRQLLQPAISLARAGFAVSPVTSQLWARAAVKYGRYDEPEFRPWFDHFAPAGCAPAAGEVWRSEVLASTLERLADSESADFYQGQLAQQLDAFMREHGGLLRAEDLHDYAPEWVTPLSQDYQGHTVWELPPNGSGLIALQALGMLESLNHRALTDPVEQLHQRIEALKLAFADGLHYITERDDMPVSTDALLAADYLAERARLIGHEALEPGWGQPRLGGTVYLATADEDGNMVSFIQSNFEGFGSGMVVPGTGISLQNRGQSFSLDAQATNQLAPGRRPYHTIIPGFLTRDGAPVGPFGVMGGDMQPQGHLQVVTAMLNEGLNPQAALDQPRWKWTSGRTVEVEPHFPDHLAQALARRGHDVRKQTSSLSFGRGQIILRQPELGSYLAGSEPRADGLALPW</sequence>
<dbReference type="SUPFAM" id="SSF56235">
    <property type="entry name" value="N-terminal nucleophile aminohydrolases (Ntn hydrolases)"/>
    <property type="match status" value="1"/>
</dbReference>
<dbReference type="InterPro" id="IPR052896">
    <property type="entry name" value="GGT-like_enzyme"/>
</dbReference>
<comment type="caution">
    <text evidence="1">The sequence shown here is derived from an EMBL/GenBank/DDBJ whole genome shotgun (WGS) entry which is preliminary data.</text>
</comment>
<dbReference type="PRINTS" id="PR01210">
    <property type="entry name" value="GGTRANSPTASE"/>
</dbReference>
<dbReference type="RefSeq" id="WP_135482495.1">
    <property type="nucleotide sequence ID" value="NZ_SRMF01000002.1"/>
</dbReference>